<organism evidence="5 6">
    <name type="scientific">Cylindrotheca closterium</name>
    <dbReference type="NCBI Taxonomy" id="2856"/>
    <lineage>
        <taxon>Eukaryota</taxon>
        <taxon>Sar</taxon>
        <taxon>Stramenopiles</taxon>
        <taxon>Ochrophyta</taxon>
        <taxon>Bacillariophyta</taxon>
        <taxon>Bacillariophyceae</taxon>
        <taxon>Bacillariophycidae</taxon>
        <taxon>Bacillariales</taxon>
        <taxon>Bacillariaceae</taxon>
        <taxon>Cylindrotheca</taxon>
    </lineage>
</organism>
<dbReference type="InterPro" id="IPR002639">
    <property type="entry name" value="UreF"/>
</dbReference>
<dbReference type="HAMAP" id="MF_01384">
    <property type="entry name" value="UreD"/>
    <property type="match status" value="1"/>
</dbReference>
<feature type="region of interest" description="Disordered" evidence="4">
    <location>
        <begin position="320"/>
        <end position="351"/>
    </location>
</feature>
<keyword evidence="2" id="KW-0143">Chaperone</keyword>
<evidence type="ECO:0000313" key="6">
    <source>
        <dbReference type="Proteomes" id="UP001295423"/>
    </source>
</evidence>
<dbReference type="Pfam" id="PF01730">
    <property type="entry name" value="UreF"/>
    <property type="match status" value="1"/>
</dbReference>
<dbReference type="EMBL" id="CAKOGP040002091">
    <property type="protein sequence ID" value="CAJ1961565.1"/>
    <property type="molecule type" value="Genomic_DNA"/>
</dbReference>
<gene>
    <name evidence="5" type="ORF">CYCCA115_LOCUS19260</name>
</gene>
<protein>
    <recommendedName>
        <fullName evidence="7">Urease accessory protein UreF</fullName>
    </recommendedName>
</protein>
<proteinExistence type="inferred from homology"/>
<dbReference type="GO" id="GO:0016151">
    <property type="term" value="F:nickel cation binding"/>
    <property type="evidence" value="ECO:0007669"/>
    <property type="project" value="InterPro"/>
</dbReference>
<evidence type="ECO:0000256" key="3">
    <source>
        <dbReference type="ARBA" id="ARBA00046339"/>
    </source>
</evidence>
<dbReference type="PANTHER" id="PTHR33643:SF1">
    <property type="entry name" value="UREASE ACCESSORY PROTEIN D"/>
    <property type="match status" value="1"/>
</dbReference>
<dbReference type="PANTHER" id="PTHR33643">
    <property type="entry name" value="UREASE ACCESSORY PROTEIN D"/>
    <property type="match status" value="1"/>
</dbReference>
<sequence length="602" mass="65786">MSLGQTIKHGIGRLTASADTQVTRLTKVSHKAPTRLLPIRKTSIEKAGAAVCALSNYGGGMLQGDASDLFINVEKQARLGVTTQGVSRIYSQRLSNECQANLQATVDKDALLVYAPDPCSLFAASSFSQKQDFSIHPDSSVVLVDWFSSGRYRNGEHWAFDKLSSRTSLKWLGEESSPPFLQDSVTMDLRIKQTNPSEKDPLGVYNFHTFASLILYGKETEEIKKQCEMLQDSFASETTRIRARDSVQLLEKDLRLSGQVCMGLSKVELPGKEHDAHVIRLAATTNEDLYRVFHHCLLPLHEKFGMEFYKDRISANQSQIDKMQKTDQGSGASVRPTKYAVRDDPTEGNSLFDESMENVGNGYWSAFMLADSSMPTGSFAHSSGLEAAEQLGFVKDEDDLQTFVQAATRSTMQVMTPFLITGHRLALEDIVDHEVYAAKWKELDQQMQAVLNSNAPACAASLDQGKSLLRVAKHWIGQGNNSTILSLKTLGGGQCHHIAPIMGSLGAHLGISEVQVCRLFGYCVARDIVSAAVRLSLVGPLASVPLLHRVQGAAEDGYRASLLAMAQSVDGQNPLVSAAGSSPIVDAIHPSHDVLQVRLFRS</sequence>
<feature type="compositionally biased region" description="Polar residues" evidence="4">
    <location>
        <begin position="320"/>
        <end position="331"/>
    </location>
</feature>
<keyword evidence="6" id="KW-1185">Reference proteome</keyword>
<evidence type="ECO:0008006" key="7">
    <source>
        <dbReference type="Google" id="ProtNLM"/>
    </source>
</evidence>
<evidence type="ECO:0000256" key="4">
    <source>
        <dbReference type="SAM" id="MobiDB-lite"/>
    </source>
</evidence>
<evidence type="ECO:0000313" key="5">
    <source>
        <dbReference type="EMBL" id="CAJ1961565.1"/>
    </source>
</evidence>
<evidence type="ECO:0000256" key="1">
    <source>
        <dbReference type="ARBA" id="ARBA00007177"/>
    </source>
</evidence>
<name>A0AAD2G448_9STRA</name>
<evidence type="ECO:0000256" key="2">
    <source>
        <dbReference type="ARBA" id="ARBA00023186"/>
    </source>
</evidence>
<comment type="similarity">
    <text evidence="1">Belongs to the UreD family.</text>
</comment>
<comment type="caution">
    <text evidence="5">The sequence shown here is derived from an EMBL/GenBank/DDBJ whole genome shotgun (WGS) entry which is preliminary data.</text>
</comment>
<reference evidence="5" key="1">
    <citation type="submission" date="2023-08" db="EMBL/GenBank/DDBJ databases">
        <authorList>
            <person name="Audoor S."/>
            <person name="Bilcke G."/>
        </authorList>
    </citation>
    <scope>NUCLEOTIDE SEQUENCE</scope>
</reference>
<dbReference type="InterPro" id="IPR002669">
    <property type="entry name" value="UreD"/>
</dbReference>
<dbReference type="InterPro" id="IPR038277">
    <property type="entry name" value="UreF_sf"/>
</dbReference>
<dbReference type="Proteomes" id="UP001295423">
    <property type="component" value="Unassembled WGS sequence"/>
</dbReference>
<comment type="similarity">
    <text evidence="3">Belongs to the UreF family.</text>
</comment>
<dbReference type="Gene3D" id="1.10.4190.10">
    <property type="entry name" value="Urease accessory protein UreF"/>
    <property type="match status" value="1"/>
</dbReference>
<dbReference type="AlphaFoldDB" id="A0AAD2G448"/>
<accession>A0AAD2G448</accession>
<dbReference type="Pfam" id="PF01774">
    <property type="entry name" value="UreD"/>
    <property type="match status" value="1"/>
</dbReference>